<dbReference type="EMBL" id="CP108135">
    <property type="protein sequence ID" value="WTP65486.1"/>
    <property type="molecule type" value="Genomic_DNA"/>
</dbReference>
<accession>A0ABZ1JZ08</accession>
<name>A0ABZ1JZ08_9ACTN</name>
<proteinExistence type="predicted"/>
<dbReference type="Proteomes" id="UP001622496">
    <property type="component" value="Chromosome"/>
</dbReference>
<gene>
    <name evidence="1" type="ORF">OG560_08680</name>
</gene>
<sequence length="234" mass="25185">MTGDLTPSPVAVTLTSGPAGPGSIDDFELFYARRALHRFRARLGRQGLLDLLAADIEEGNAFLRESARASDGTFQGGTTVLTARGLSSAEFLGWMDKAFAADENALLDAHPEHYVMAPEADGSFHVVENIGPHVCSFFMGGWGTDAMAWAADADELLPEPEFPHKMSSNLFLADGTVVGRALTQFGDTAEGFTASLTVHVPAACPQDVLEHHLRHYAVEFRNWILAAATSVRAR</sequence>
<evidence type="ECO:0000313" key="1">
    <source>
        <dbReference type="EMBL" id="WTP65486.1"/>
    </source>
</evidence>
<organism evidence="1 2">
    <name type="scientific">[Kitasatospora] papulosa</name>
    <dbReference type="NCBI Taxonomy" id="1464011"/>
    <lineage>
        <taxon>Bacteria</taxon>
        <taxon>Bacillati</taxon>
        <taxon>Actinomycetota</taxon>
        <taxon>Actinomycetes</taxon>
        <taxon>Kitasatosporales</taxon>
        <taxon>Streptomycetaceae</taxon>
        <taxon>Streptomyces</taxon>
    </lineage>
</organism>
<reference evidence="1 2" key="1">
    <citation type="submission" date="2022-10" db="EMBL/GenBank/DDBJ databases">
        <title>The complete genomes of actinobacterial strains from the NBC collection.</title>
        <authorList>
            <person name="Joergensen T.S."/>
            <person name="Alvarez Arevalo M."/>
            <person name="Sterndorff E.B."/>
            <person name="Faurdal D."/>
            <person name="Vuksanovic O."/>
            <person name="Mourched A.-S."/>
            <person name="Charusanti P."/>
            <person name="Shaw S."/>
            <person name="Blin K."/>
            <person name="Weber T."/>
        </authorList>
    </citation>
    <scope>NUCLEOTIDE SEQUENCE [LARGE SCALE GENOMIC DNA]</scope>
    <source>
        <strain evidence="1 2">NBC_00185</strain>
    </source>
</reference>
<evidence type="ECO:0000313" key="2">
    <source>
        <dbReference type="Proteomes" id="UP001622496"/>
    </source>
</evidence>
<keyword evidence="2" id="KW-1185">Reference proteome</keyword>
<dbReference type="RefSeq" id="WP_033248554.1">
    <property type="nucleotide sequence ID" value="NZ_CP108135.1"/>
</dbReference>
<protein>
    <submittedName>
        <fullName evidence="1">Uncharacterized protein</fullName>
    </submittedName>
</protein>